<reference evidence="2" key="1">
    <citation type="journal article" date="2019" name="Int. J. Syst. Evol. Microbiol.">
        <title>The Global Catalogue of Microorganisms (GCM) 10K type strain sequencing project: providing services to taxonomists for standard genome sequencing and annotation.</title>
        <authorList>
            <consortium name="The Broad Institute Genomics Platform"/>
            <consortium name="The Broad Institute Genome Sequencing Center for Infectious Disease"/>
            <person name="Wu L."/>
            <person name="Ma J."/>
        </authorList>
    </citation>
    <scope>NUCLEOTIDE SEQUENCE [LARGE SCALE GENOMIC DNA]</scope>
    <source>
        <strain evidence="2">KCTC 52366</strain>
    </source>
</reference>
<dbReference type="Proteomes" id="UP001595632">
    <property type="component" value="Unassembled WGS sequence"/>
</dbReference>
<evidence type="ECO:0000313" key="1">
    <source>
        <dbReference type="EMBL" id="MFC3141704.1"/>
    </source>
</evidence>
<sequence>MPYSDDWPALFRTEHDMLRDTFAAHRLEIEHIGSTAVPGLMARPVIDIAVSVPECDQEVAAQAVVSLGYVDYGYASGRRFARTRDGDVCTHTLLLYRPDDPEMHDQVAFRDVLRRDQRLADAYAALKHGLARRSNSYAAEKTQFIRRVLLEANLH</sequence>
<accession>A0ABV7GJG2</accession>
<dbReference type="InterPro" id="IPR007344">
    <property type="entry name" value="GrpB/CoaE"/>
</dbReference>
<dbReference type="Gene3D" id="3.30.460.10">
    <property type="entry name" value="Beta Polymerase, domain 2"/>
    <property type="match status" value="1"/>
</dbReference>
<proteinExistence type="predicted"/>
<dbReference type="PANTHER" id="PTHR34822">
    <property type="entry name" value="GRPB DOMAIN PROTEIN (AFU_ORTHOLOGUE AFUA_1G01530)"/>
    <property type="match status" value="1"/>
</dbReference>
<dbReference type="EMBL" id="JBHRTB010000010">
    <property type="protein sequence ID" value="MFC3141704.1"/>
    <property type="molecule type" value="Genomic_DNA"/>
</dbReference>
<organism evidence="1 2">
    <name type="scientific">Psychromarinibacter halotolerans</name>
    <dbReference type="NCBI Taxonomy" id="1775175"/>
    <lineage>
        <taxon>Bacteria</taxon>
        <taxon>Pseudomonadati</taxon>
        <taxon>Pseudomonadota</taxon>
        <taxon>Alphaproteobacteria</taxon>
        <taxon>Rhodobacterales</taxon>
        <taxon>Paracoccaceae</taxon>
        <taxon>Psychromarinibacter</taxon>
    </lineage>
</organism>
<protein>
    <submittedName>
        <fullName evidence="1">GrpB family protein</fullName>
    </submittedName>
</protein>
<keyword evidence="2" id="KW-1185">Reference proteome</keyword>
<dbReference type="SUPFAM" id="SSF81301">
    <property type="entry name" value="Nucleotidyltransferase"/>
    <property type="match status" value="1"/>
</dbReference>
<evidence type="ECO:0000313" key="2">
    <source>
        <dbReference type="Proteomes" id="UP001595632"/>
    </source>
</evidence>
<dbReference type="InterPro" id="IPR043519">
    <property type="entry name" value="NT_sf"/>
</dbReference>
<dbReference type="Pfam" id="PF04229">
    <property type="entry name" value="GrpB"/>
    <property type="match status" value="1"/>
</dbReference>
<dbReference type="RefSeq" id="WP_275632045.1">
    <property type="nucleotide sequence ID" value="NZ_JARGYD010000002.1"/>
</dbReference>
<comment type="caution">
    <text evidence="1">The sequence shown here is derived from an EMBL/GenBank/DDBJ whole genome shotgun (WGS) entry which is preliminary data.</text>
</comment>
<name>A0ABV7GJG2_9RHOB</name>
<dbReference type="PANTHER" id="PTHR34822:SF1">
    <property type="entry name" value="GRPB FAMILY PROTEIN"/>
    <property type="match status" value="1"/>
</dbReference>
<gene>
    <name evidence="1" type="ORF">ACFOGP_03240</name>
</gene>